<reference evidence="2" key="1">
    <citation type="journal article" date="2021" name="Nat. Commun.">
        <title>Genetic determinants of endophytism in the Arabidopsis root mycobiome.</title>
        <authorList>
            <person name="Mesny F."/>
            <person name="Miyauchi S."/>
            <person name="Thiergart T."/>
            <person name="Pickel B."/>
            <person name="Atanasova L."/>
            <person name="Karlsson M."/>
            <person name="Huettel B."/>
            <person name="Barry K.W."/>
            <person name="Haridas S."/>
            <person name="Chen C."/>
            <person name="Bauer D."/>
            <person name="Andreopoulos W."/>
            <person name="Pangilinan J."/>
            <person name="LaButti K."/>
            <person name="Riley R."/>
            <person name="Lipzen A."/>
            <person name="Clum A."/>
            <person name="Drula E."/>
            <person name="Henrissat B."/>
            <person name="Kohler A."/>
            <person name="Grigoriev I.V."/>
            <person name="Martin F.M."/>
            <person name="Hacquard S."/>
        </authorList>
    </citation>
    <scope>NUCLEOTIDE SEQUENCE</scope>
    <source>
        <strain evidence="2">MPI-CAGE-AT-0147</strain>
    </source>
</reference>
<organism evidence="2 3">
    <name type="scientific">Dactylonectria macrodidyma</name>
    <dbReference type="NCBI Taxonomy" id="307937"/>
    <lineage>
        <taxon>Eukaryota</taxon>
        <taxon>Fungi</taxon>
        <taxon>Dikarya</taxon>
        <taxon>Ascomycota</taxon>
        <taxon>Pezizomycotina</taxon>
        <taxon>Sordariomycetes</taxon>
        <taxon>Hypocreomycetidae</taxon>
        <taxon>Hypocreales</taxon>
        <taxon>Nectriaceae</taxon>
        <taxon>Dactylonectria</taxon>
    </lineage>
</organism>
<feature type="transmembrane region" description="Helical" evidence="1">
    <location>
        <begin position="140"/>
        <end position="158"/>
    </location>
</feature>
<proteinExistence type="predicted"/>
<name>A0A9P9EVA2_9HYPO</name>
<comment type="caution">
    <text evidence="2">The sequence shown here is derived from an EMBL/GenBank/DDBJ whole genome shotgun (WGS) entry which is preliminary data.</text>
</comment>
<protein>
    <submittedName>
        <fullName evidence="2">Uncharacterized protein</fullName>
    </submittedName>
</protein>
<evidence type="ECO:0000313" key="3">
    <source>
        <dbReference type="Proteomes" id="UP000738349"/>
    </source>
</evidence>
<feature type="transmembrane region" description="Helical" evidence="1">
    <location>
        <begin position="40"/>
        <end position="61"/>
    </location>
</feature>
<keyword evidence="1" id="KW-0472">Membrane</keyword>
<keyword evidence="1" id="KW-0812">Transmembrane</keyword>
<evidence type="ECO:0000256" key="1">
    <source>
        <dbReference type="SAM" id="Phobius"/>
    </source>
</evidence>
<dbReference type="EMBL" id="JAGMUV010000007">
    <property type="protein sequence ID" value="KAH7148525.1"/>
    <property type="molecule type" value="Genomic_DNA"/>
</dbReference>
<keyword evidence="3" id="KW-1185">Reference proteome</keyword>
<gene>
    <name evidence="2" type="ORF">EDB81DRAFT_792487</name>
</gene>
<dbReference type="AlphaFoldDB" id="A0A9P9EVA2"/>
<dbReference type="Proteomes" id="UP000738349">
    <property type="component" value="Unassembled WGS sequence"/>
</dbReference>
<keyword evidence="1" id="KW-1133">Transmembrane helix</keyword>
<dbReference type="OrthoDB" id="3692311at2759"/>
<accession>A0A9P9EVA2</accession>
<sequence length="649" mass="71150">MAASETGSTSLPSKTKNARQSVLQWPQRVRPGRVFSPTDIVLNTISILLVLLIVIYIFFLFSFNGRITKDVPGIASFLRQFSNLSPTAVPILFAYIVGRAIKTSAHWRLHHGERIGKLDLLYGSTTVISTVTTISDYGEFSILAVALVVAWALSPLGAQSALRVLSFRPGKEVAFTTMPYFNMSTPFPDTFEGGSFGSYSAPIISSFISSISAPKSTKQSSLDSWGNIKVPVLELLPGYKGLTSQDWISINRTGDEADRITYSSLIGIPVAGVPSSTNSTFTIETFYTNFDCGTLRSVPNVTTKWKEMESDSADCWNNTYSMCMTTMSWGYLATIPFPQGGTNASEPRCSDPSPSIREVLYLGWENESNGTYASCSVNTTYVELQVECIGWDCVSTAIRPSLLTTNPSPNRTVFDNYCDRKQYTFSYFANLLNYVSKMQTTRAFDMSMLQGYMYNPSETLNSTALYSQPGLFTLDTSVFSLRLGQIMNTFWLAMAGSNTLYLGHPANYEALQASVATEELDLVYFGASNATIFNTVTKIHCNFGWLAPLILTTVLMWTAAVVTMVVDLKLRMPKMLMNITTMTRGNPNFGLPPGGGGLPDETRGKLIRNIRVRFGSVEGNDPDDFVVGTCIESGGSVAVASRKPANVVE</sequence>
<feature type="transmembrane region" description="Helical" evidence="1">
    <location>
        <begin position="543"/>
        <end position="566"/>
    </location>
</feature>
<evidence type="ECO:0000313" key="2">
    <source>
        <dbReference type="EMBL" id="KAH7148525.1"/>
    </source>
</evidence>